<organism evidence="1 2">
    <name type="scientific">Pseudonocardia oroxyli</name>
    <dbReference type="NCBI Taxonomy" id="366584"/>
    <lineage>
        <taxon>Bacteria</taxon>
        <taxon>Bacillati</taxon>
        <taxon>Actinomycetota</taxon>
        <taxon>Actinomycetes</taxon>
        <taxon>Pseudonocardiales</taxon>
        <taxon>Pseudonocardiaceae</taxon>
        <taxon>Pseudonocardia</taxon>
    </lineage>
</organism>
<gene>
    <name evidence="1" type="ORF">SAMN05216377_105212</name>
</gene>
<accession>A0A1G7LYC8</accession>
<dbReference type="AlphaFoldDB" id="A0A1G7LYC8"/>
<dbReference type="Pfam" id="PF00805">
    <property type="entry name" value="Pentapeptide"/>
    <property type="match status" value="1"/>
</dbReference>
<dbReference type="EMBL" id="FNBE01000005">
    <property type="protein sequence ID" value="SDF54406.1"/>
    <property type="molecule type" value="Genomic_DNA"/>
</dbReference>
<protein>
    <submittedName>
        <fullName evidence="1">Pentapeptide repeat-containing protein</fullName>
    </submittedName>
</protein>
<evidence type="ECO:0000313" key="2">
    <source>
        <dbReference type="Proteomes" id="UP000198967"/>
    </source>
</evidence>
<dbReference type="RefSeq" id="WP_093080890.1">
    <property type="nucleotide sequence ID" value="NZ_FNBE01000005.1"/>
</dbReference>
<proteinExistence type="predicted"/>
<dbReference type="InterPro" id="IPR001646">
    <property type="entry name" value="5peptide_repeat"/>
</dbReference>
<dbReference type="Gene3D" id="2.160.20.80">
    <property type="entry name" value="E3 ubiquitin-protein ligase SopA"/>
    <property type="match status" value="1"/>
</dbReference>
<keyword evidence="2" id="KW-1185">Reference proteome</keyword>
<dbReference type="STRING" id="366584.SAMN05216377_105212"/>
<dbReference type="Proteomes" id="UP000198967">
    <property type="component" value="Unassembled WGS sequence"/>
</dbReference>
<dbReference type="InterPro" id="IPR051082">
    <property type="entry name" value="Pentapeptide-BTB/POZ_domain"/>
</dbReference>
<dbReference type="PANTHER" id="PTHR14136:SF17">
    <property type="entry name" value="BTB_POZ DOMAIN-CONTAINING PROTEIN KCTD9"/>
    <property type="match status" value="1"/>
</dbReference>
<sequence length="276" mass="29684">MIELEDLRADCTRCTGLCCVVPAFERSSDFAFTKPAGTPCAHLTTDARCDQHAVLRERGMVGCTVFDCFGAGQALTARVERREDAFAAFPRLRDLHELLRYVVEAEGLMDGVAGEDDLLRRLRAARRDLEGVVAQGPAELAGEDVDARRGAVNPLLTEASARVRGGGPDHRGAQLVGASLRGADLRRASLRGALLLGADLRGADLRGADVTGADLRGARLEGADLREVLFLTPPQLTAARGDATTRLPRGFAAPAHWLRVRSGSAPRRRRSSRPSR</sequence>
<reference evidence="1 2" key="1">
    <citation type="submission" date="2016-10" db="EMBL/GenBank/DDBJ databases">
        <authorList>
            <person name="de Groot N.N."/>
        </authorList>
    </citation>
    <scope>NUCLEOTIDE SEQUENCE [LARGE SCALE GENOMIC DNA]</scope>
    <source>
        <strain evidence="1 2">CGMCC 4.3143</strain>
    </source>
</reference>
<dbReference type="OrthoDB" id="154708at2"/>
<dbReference type="SUPFAM" id="SSF141571">
    <property type="entry name" value="Pentapeptide repeat-like"/>
    <property type="match status" value="1"/>
</dbReference>
<dbReference type="PANTHER" id="PTHR14136">
    <property type="entry name" value="BTB_POZ DOMAIN-CONTAINING PROTEIN KCTD9"/>
    <property type="match status" value="1"/>
</dbReference>
<evidence type="ECO:0000313" key="1">
    <source>
        <dbReference type="EMBL" id="SDF54406.1"/>
    </source>
</evidence>
<name>A0A1G7LYC8_PSEOR</name>